<dbReference type="Proteomes" id="UP000186917">
    <property type="component" value="Unassembled WGS sequence"/>
</dbReference>
<dbReference type="RefSeq" id="WP_076381748.1">
    <property type="nucleotide sequence ID" value="NZ_AP017422.1"/>
</dbReference>
<proteinExistence type="predicted"/>
<organism evidence="2 3">
    <name type="scientific">Filimonas lacunae</name>
    <dbReference type="NCBI Taxonomy" id="477680"/>
    <lineage>
        <taxon>Bacteria</taxon>
        <taxon>Pseudomonadati</taxon>
        <taxon>Bacteroidota</taxon>
        <taxon>Chitinophagia</taxon>
        <taxon>Chitinophagales</taxon>
        <taxon>Chitinophagaceae</taxon>
        <taxon>Filimonas</taxon>
    </lineage>
</organism>
<keyword evidence="1" id="KW-0472">Membrane</keyword>
<evidence type="ECO:0000313" key="2">
    <source>
        <dbReference type="EMBL" id="SIT31443.1"/>
    </source>
</evidence>
<dbReference type="EMBL" id="FTOR01000010">
    <property type="protein sequence ID" value="SIT31443.1"/>
    <property type="molecule type" value="Genomic_DNA"/>
</dbReference>
<sequence>MLTFIRQLYRRRTTSSIPTSSTHSNTILYRCQCRFAKALGRAEKKLSTTQKKILLLIYCTTGTLFFGALLLRPILYHRSSSPTRVIQSIPMVTLDTLSKTPLTIQQQHDTIIIKTK</sequence>
<evidence type="ECO:0000256" key="1">
    <source>
        <dbReference type="SAM" id="Phobius"/>
    </source>
</evidence>
<feature type="transmembrane region" description="Helical" evidence="1">
    <location>
        <begin position="53"/>
        <end position="75"/>
    </location>
</feature>
<accession>A0A173MA72</accession>
<name>A0A173MA72_9BACT</name>
<protein>
    <submittedName>
        <fullName evidence="2">Uncharacterized protein</fullName>
    </submittedName>
</protein>
<dbReference type="AlphaFoldDB" id="A0A173MA72"/>
<evidence type="ECO:0000313" key="3">
    <source>
        <dbReference type="Proteomes" id="UP000186917"/>
    </source>
</evidence>
<gene>
    <name evidence="2" type="ORF">SAMN05421788_110172</name>
</gene>
<dbReference type="KEGG" id="fln:FLA_0428"/>
<keyword evidence="3" id="KW-1185">Reference proteome</keyword>
<dbReference type="STRING" id="477680.SAMN05421788_110172"/>
<keyword evidence="1" id="KW-0812">Transmembrane</keyword>
<reference evidence="3" key="1">
    <citation type="submission" date="2017-01" db="EMBL/GenBank/DDBJ databases">
        <authorList>
            <person name="Varghese N."/>
            <person name="Submissions S."/>
        </authorList>
    </citation>
    <scope>NUCLEOTIDE SEQUENCE [LARGE SCALE GENOMIC DNA]</scope>
    <source>
        <strain evidence="3">DSM 21054</strain>
    </source>
</reference>
<keyword evidence="1" id="KW-1133">Transmembrane helix</keyword>